<evidence type="ECO:0000256" key="2">
    <source>
        <dbReference type="PROSITE-ProRule" id="PRU00335"/>
    </source>
</evidence>
<dbReference type="AlphaFoldDB" id="A0AAE3IP99"/>
<feature type="DNA-binding region" description="H-T-H motif" evidence="2">
    <location>
        <begin position="28"/>
        <end position="47"/>
    </location>
</feature>
<evidence type="ECO:0000259" key="3">
    <source>
        <dbReference type="PROSITE" id="PS50977"/>
    </source>
</evidence>
<keyword evidence="1 2" id="KW-0238">DNA-binding</keyword>
<dbReference type="PANTHER" id="PTHR30328">
    <property type="entry name" value="TRANSCRIPTIONAL REPRESSOR"/>
    <property type="match status" value="1"/>
</dbReference>
<evidence type="ECO:0000313" key="4">
    <source>
        <dbReference type="EMBL" id="MCU7694006.1"/>
    </source>
</evidence>
<comment type="caution">
    <text evidence="4">The sequence shown here is derived from an EMBL/GenBank/DDBJ whole genome shotgun (WGS) entry which is preliminary data.</text>
</comment>
<dbReference type="RefSeq" id="WP_263037494.1">
    <property type="nucleotide sequence ID" value="NZ_JAOTPL010000006.1"/>
</dbReference>
<organism evidence="4 5">
    <name type="scientific">Haoranjiania flava</name>
    <dbReference type="NCBI Taxonomy" id="1856322"/>
    <lineage>
        <taxon>Bacteria</taxon>
        <taxon>Pseudomonadati</taxon>
        <taxon>Bacteroidota</taxon>
        <taxon>Chitinophagia</taxon>
        <taxon>Chitinophagales</taxon>
        <taxon>Chitinophagaceae</taxon>
        <taxon>Haoranjiania</taxon>
    </lineage>
</organism>
<proteinExistence type="predicted"/>
<dbReference type="GO" id="GO:0003677">
    <property type="term" value="F:DNA binding"/>
    <property type="evidence" value="ECO:0007669"/>
    <property type="project" value="UniProtKB-UniRule"/>
</dbReference>
<accession>A0AAE3IP99</accession>
<sequence length="202" mass="23955">MKELSEIKLRIMNKASELFMQYGVRNISMDDIASSLGISKKTIYQNFKDKDALVMHTMEGILEYNKTLCIPETTAKNAIHEAFIGFEYMMEVFRKINFSVLNELKKYHPKTYRKFQAYRDEFLLGVIKEGIQRGIDEGLFREDINTDILARIRVETLFISFRPEFYNPMQMDPYEVNQQLFHLFMYGMATAKGYRLIEKYKQ</sequence>
<dbReference type="Proteomes" id="UP001209317">
    <property type="component" value="Unassembled WGS sequence"/>
</dbReference>
<dbReference type="InterPro" id="IPR001647">
    <property type="entry name" value="HTH_TetR"/>
</dbReference>
<evidence type="ECO:0000313" key="5">
    <source>
        <dbReference type="Proteomes" id="UP001209317"/>
    </source>
</evidence>
<dbReference type="PRINTS" id="PR00455">
    <property type="entry name" value="HTHTETR"/>
</dbReference>
<dbReference type="Gene3D" id="1.10.10.60">
    <property type="entry name" value="Homeodomain-like"/>
    <property type="match status" value="1"/>
</dbReference>
<reference evidence="4" key="1">
    <citation type="submission" date="2022-10" db="EMBL/GenBank/DDBJ databases">
        <authorList>
            <person name="Kim H.S."/>
            <person name="Kim J.-S."/>
            <person name="Suh M.K."/>
            <person name="Eom M.K."/>
            <person name="Lee J.-S."/>
        </authorList>
    </citation>
    <scope>NUCLEOTIDE SEQUENCE</scope>
    <source>
        <strain evidence="4">LIP-5</strain>
    </source>
</reference>
<name>A0AAE3IP99_9BACT</name>
<protein>
    <submittedName>
        <fullName evidence="4">TetR/AcrR family transcriptional regulator</fullName>
    </submittedName>
</protein>
<gene>
    <name evidence="4" type="ORF">OD355_05685</name>
</gene>
<dbReference type="Pfam" id="PF00440">
    <property type="entry name" value="TetR_N"/>
    <property type="match status" value="1"/>
</dbReference>
<evidence type="ECO:0000256" key="1">
    <source>
        <dbReference type="ARBA" id="ARBA00023125"/>
    </source>
</evidence>
<keyword evidence="5" id="KW-1185">Reference proteome</keyword>
<dbReference type="SUPFAM" id="SSF46689">
    <property type="entry name" value="Homeodomain-like"/>
    <property type="match status" value="1"/>
</dbReference>
<dbReference type="PROSITE" id="PS50977">
    <property type="entry name" value="HTH_TETR_2"/>
    <property type="match status" value="1"/>
</dbReference>
<dbReference type="Gene3D" id="1.10.357.10">
    <property type="entry name" value="Tetracycline Repressor, domain 2"/>
    <property type="match status" value="1"/>
</dbReference>
<dbReference type="InterPro" id="IPR009057">
    <property type="entry name" value="Homeodomain-like_sf"/>
</dbReference>
<dbReference type="PANTHER" id="PTHR30328:SF54">
    <property type="entry name" value="HTH-TYPE TRANSCRIPTIONAL REPRESSOR SCO4008"/>
    <property type="match status" value="1"/>
</dbReference>
<dbReference type="SUPFAM" id="SSF48498">
    <property type="entry name" value="Tetracyclin repressor-like, C-terminal domain"/>
    <property type="match status" value="1"/>
</dbReference>
<dbReference type="EMBL" id="JAOTPL010000006">
    <property type="protein sequence ID" value="MCU7694006.1"/>
    <property type="molecule type" value="Genomic_DNA"/>
</dbReference>
<dbReference type="InterPro" id="IPR036271">
    <property type="entry name" value="Tet_transcr_reg_TetR-rel_C_sf"/>
</dbReference>
<dbReference type="InterPro" id="IPR050109">
    <property type="entry name" value="HTH-type_TetR-like_transc_reg"/>
</dbReference>
<feature type="domain" description="HTH tetR-type" evidence="3">
    <location>
        <begin position="5"/>
        <end position="65"/>
    </location>
</feature>